<comment type="caution">
    <text evidence="1">The sequence shown here is derived from an EMBL/GenBank/DDBJ whole genome shotgun (WGS) entry which is preliminary data.</text>
</comment>
<dbReference type="RefSeq" id="WP_067415414.1">
    <property type="nucleotide sequence ID" value="NZ_LNTY01000033.1"/>
</dbReference>
<dbReference type="OrthoDB" id="7064990at2"/>
<dbReference type="SUPFAM" id="SSF51197">
    <property type="entry name" value="Clavaminate synthase-like"/>
    <property type="match status" value="1"/>
</dbReference>
<organism evidence="1 2">
    <name type="scientific">Enterovibrio coralii</name>
    <dbReference type="NCBI Taxonomy" id="294935"/>
    <lineage>
        <taxon>Bacteria</taxon>
        <taxon>Pseudomonadati</taxon>
        <taxon>Pseudomonadota</taxon>
        <taxon>Gammaproteobacteria</taxon>
        <taxon>Vibrionales</taxon>
        <taxon>Vibrionaceae</taxon>
        <taxon>Enterovibrio</taxon>
    </lineage>
</organism>
<reference evidence="1 2" key="1">
    <citation type="submission" date="2015-11" db="EMBL/GenBank/DDBJ databases">
        <title>Genomic Taxonomy of the Vibrionaceae.</title>
        <authorList>
            <person name="Gomez-Gil B."/>
            <person name="Enciso-Ibarra J."/>
        </authorList>
    </citation>
    <scope>NUCLEOTIDE SEQUENCE [LARGE SCALE GENOMIC DNA]</scope>
    <source>
        <strain evidence="1 2">CAIM 912</strain>
    </source>
</reference>
<protein>
    <recommendedName>
        <fullName evidence="3">Phytanoyl-CoA dioxygenase</fullName>
    </recommendedName>
</protein>
<dbReference type="AlphaFoldDB" id="A0A135I8S0"/>
<evidence type="ECO:0000313" key="1">
    <source>
        <dbReference type="EMBL" id="KXF81853.1"/>
    </source>
</evidence>
<evidence type="ECO:0008006" key="3">
    <source>
        <dbReference type="Google" id="ProtNLM"/>
    </source>
</evidence>
<name>A0A135I8S0_9GAMM</name>
<gene>
    <name evidence="1" type="ORF">ATN88_20375</name>
</gene>
<evidence type="ECO:0000313" key="2">
    <source>
        <dbReference type="Proteomes" id="UP000070529"/>
    </source>
</evidence>
<dbReference type="Proteomes" id="UP000070529">
    <property type="component" value="Unassembled WGS sequence"/>
</dbReference>
<proteinExistence type="predicted"/>
<keyword evidence="2" id="KW-1185">Reference proteome</keyword>
<dbReference type="STRING" id="294935.ATN88_20375"/>
<accession>A0A135I8S0</accession>
<sequence>MKVLSETLLSPPDCARLVDKLFSLRSAWTSRSEHNNETGGFYTLGTASYIDANHSCDVQTTYYDSAMVTNQILRDNFSDILELLKYVFSQYLSSPVLFDDDLALPGFHIFHGSSITLEPTNLMGHFDLQFLPLRWKGVWNQAYPPLSFTLVLQLPEKGGDFEWWNKTYADLRHHSITDWIAEHPDPIREVLKVGSMVIQNGLVLHRIGRSHSNSESDYRITLQGHLIRVGDYYYMYW</sequence>
<dbReference type="EMBL" id="LNTY01000033">
    <property type="protein sequence ID" value="KXF81853.1"/>
    <property type="molecule type" value="Genomic_DNA"/>
</dbReference>